<evidence type="ECO:0000256" key="1">
    <source>
        <dbReference type="SAM" id="MobiDB-lite"/>
    </source>
</evidence>
<feature type="region of interest" description="Disordered" evidence="1">
    <location>
        <begin position="25"/>
        <end position="48"/>
    </location>
</feature>
<evidence type="ECO:0000313" key="3">
    <source>
        <dbReference type="Proteomes" id="UP001153954"/>
    </source>
</evidence>
<protein>
    <submittedName>
        <fullName evidence="2">Uncharacterized protein</fullName>
    </submittedName>
</protein>
<reference evidence="2" key="1">
    <citation type="submission" date="2022-03" db="EMBL/GenBank/DDBJ databases">
        <authorList>
            <person name="Tunstrom K."/>
        </authorList>
    </citation>
    <scope>NUCLEOTIDE SEQUENCE</scope>
</reference>
<keyword evidence="3" id="KW-1185">Reference proteome</keyword>
<proteinExistence type="predicted"/>
<sequence length="81" mass="8770">VTGGGGEPARSIGSALRLAARRSVRRAARLRRRPAAGGGEDPPRCSVPRHYVTRASRSRHLSNVKRVSCYVDGVRMTPCET</sequence>
<comment type="caution">
    <text evidence="2">The sequence shown here is derived from an EMBL/GenBank/DDBJ whole genome shotgun (WGS) entry which is preliminary data.</text>
</comment>
<dbReference type="AlphaFoldDB" id="A0AAU9TWL1"/>
<feature type="non-terminal residue" evidence="2">
    <location>
        <position position="1"/>
    </location>
</feature>
<dbReference type="Proteomes" id="UP001153954">
    <property type="component" value="Unassembled WGS sequence"/>
</dbReference>
<organism evidence="2 3">
    <name type="scientific">Euphydryas editha</name>
    <name type="common">Edith's checkerspot</name>
    <dbReference type="NCBI Taxonomy" id="104508"/>
    <lineage>
        <taxon>Eukaryota</taxon>
        <taxon>Metazoa</taxon>
        <taxon>Ecdysozoa</taxon>
        <taxon>Arthropoda</taxon>
        <taxon>Hexapoda</taxon>
        <taxon>Insecta</taxon>
        <taxon>Pterygota</taxon>
        <taxon>Neoptera</taxon>
        <taxon>Endopterygota</taxon>
        <taxon>Lepidoptera</taxon>
        <taxon>Glossata</taxon>
        <taxon>Ditrysia</taxon>
        <taxon>Papilionoidea</taxon>
        <taxon>Nymphalidae</taxon>
        <taxon>Nymphalinae</taxon>
        <taxon>Euphydryas</taxon>
    </lineage>
</organism>
<dbReference type="EMBL" id="CAKOGL010000010">
    <property type="protein sequence ID" value="CAH2090672.1"/>
    <property type="molecule type" value="Genomic_DNA"/>
</dbReference>
<gene>
    <name evidence="2" type="ORF">EEDITHA_LOCUS6604</name>
</gene>
<feature type="compositionally biased region" description="Basic residues" evidence="1">
    <location>
        <begin position="25"/>
        <end position="34"/>
    </location>
</feature>
<evidence type="ECO:0000313" key="2">
    <source>
        <dbReference type="EMBL" id="CAH2090672.1"/>
    </source>
</evidence>
<accession>A0AAU9TWL1</accession>
<name>A0AAU9TWL1_EUPED</name>